<evidence type="ECO:0000256" key="2">
    <source>
        <dbReference type="ARBA" id="ARBA00023054"/>
    </source>
</evidence>
<dbReference type="InterPro" id="IPR006143">
    <property type="entry name" value="RND_pump_MFP"/>
</dbReference>
<dbReference type="Pfam" id="PF25954">
    <property type="entry name" value="Beta-barrel_RND_2"/>
    <property type="match status" value="1"/>
</dbReference>
<keyword evidence="2" id="KW-0175">Coiled coil</keyword>
<dbReference type="OrthoDB" id="9806939at2"/>
<evidence type="ECO:0000313" key="6">
    <source>
        <dbReference type="Proteomes" id="UP000188559"/>
    </source>
</evidence>
<evidence type="ECO:0000256" key="1">
    <source>
        <dbReference type="ARBA" id="ARBA00009477"/>
    </source>
</evidence>
<evidence type="ECO:0000259" key="4">
    <source>
        <dbReference type="Pfam" id="PF25954"/>
    </source>
</evidence>
<dbReference type="AlphaFoldDB" id="A0A1V2JHQ7"/>
<evidence type="ECO:0000313" key="5">
    <source>
        <dbReference type="EMBL" id="ONH44873.1"/>
    </source>
</evidence>
<organism evidence="5 6">
    <name type="scientific">Pseudomonas azotoformans</name>
    <dbReference type="NCBI Taxonomy" id="47878"/>
    <lineage>
        <taxon>Bacteria</taxon>
        <taxon>Pseudomonadati</taxon>
        <taxon>Pseudomonadota</taxon>
        <taxon>Gammaproteobacteria</taxon>
        <taxon>Pseudomonadales</taxon>
        <taxon>Pseudomonadaceae</taxon>
        <taxon>Pseudomonas</taxon>
    </lineage>
</organism>
<keyword evidence="6" id="KW-1185">Reference proteome</keyword>
<dbReference type="FunFam" id="2.40.30.170:FF:000010">
    <property type="entry name" value="Efflux RND transporter periplasmic adaptor subunit"/>
    <property type="match status" value="1"/>
</dbReference>
<protein>
    <submittedName>
        <fullName evidence="5">Efflux transporter periplasmic adaptor subunit</fullName>
    </submittedName>
</protein>
<dbReference type="Gene3D" id="2.40.30.170">
    <property type="match status" value="1"/>
</dbReference>
<dbReference type="Pfam" id="PF25917">
    <property type="entry name" value="BSH_RND"/>
    <property type="match status" value="1"/>
</dbReference>
<comment type="similarity">
    <text evidence="1">Belongs to the membrane fusion protein (MFP) (TC 8.A.1) family.</text>
</comment>
<dbReference type="NCBIfam" id="TIGR01730">
    <property type="entry name" value="RND_mfp"/>
    <property type="match status" value="1"/>
</dbReference>
<feature type="domain" description="CusB-like beta-barrel" evidence="4">
    <location>
        <begin position="204"/>
        <end position="274"/>
    </location>
</feature>
<dbReference type="GO" id="GO:1990281">
    <property type="term" value="C:efflux pump complex"/>
    <property type="evidence" value="ECO:0007669"/>
    <property type="project" value="TreeGrafter"/>
</dbReference>
<name>A0A1V2JHQ7_PSEAZ</name>
<proteinExistence type="inferred from homology"/>
<dbReference type="PANTHER" id="PTHR30469:SF29">
    <property type="entry name" value="BLR2860 PROTEIN"/>
    <property type="match status" value="1"/>
</dbReference>
<dbReference type="InterPro" id="IPR058792">
    <property type="entry name" value="Beta-barrel_RND_2"/>
</dbReference>
<dbReference type="SUPFAM" id="SSF111369">
    <property type="entry name" value="HlyD-like secretion proteins"/>
    <property type="match status" value="1"/>
</dbReference>
<comment type="caution">
    <text evidence="5">The sequence shown here is derived from an EMBL/GenBank/DDBJ whole genome shotgun (WGS) entry which is preliminary data.</text>
</comment>
<dbReference type="Proteomes" id="UP000188559">
    <property type="component" value="Unassembled WGS sequence"/>
</dbReference>
<gene>
    <name evidence="5" type="ORF">BLL37_16255</name>
</gene>
<dbReference type="Gene3D" id="1.10.287.470">
    <property type="entry name" value="Helix hairpin bin"/>
    <property type="match status" value="1"/>
</dbReference>
<evidence type="ECO:0000259" key="3">
    <source>
        <dbReference type="Pfam" id="PF25917"/>
    </source>
</evidence>
<dbReference type="RefSeq" id="WP_071495719.1">
    <property type="nucleotide sequence ID" value="NZ_LT629702.1"/>
</dbReference>
<dbReference type="PANTHER" id="PTHR30469">
    <property type="entry name" value="MULTIDRUG RESISTANCE PROTEIN MDTA"/>
    <property type="match status" value="1"/>
</dbReference>
<accession>A0A1V2JHQ7</accession>
<feature type="domain" description="Multidrug resistance protein MdtA-like barrel-sandwich hybrid" evidence="3">
    <location>
        <begin position="70"/>
        <end position="196"/>
    </location>
</feature>
<dbReference type="EMBL" id="MNPV01000004">
    <property type="protein sequence ID" value="ONH44873.1"/>
    <property type="molecule type" value="Genomic_DNA"/>
</dbReference>
<dbReference type="Gene3D" id="2.40.50.100">
    <property type="match status" value="1"/>
</dbReference>
<dbReference type="GO" id="GO:0015562">
    <property type="term" value="F:efflux transmembrane transporter activity"/>
    <property type="evidence" value="ECO:0007669"/>
    <property type="project" value="TreeGrafter"/>
</dbReference>
<dbReference type="GeneID" id="57373678"/>
<sequence>MNRKLKVCAAGAAVLIIGGAAALYLYTNATRSAGATSAAVAPAIQVAVATATQTDMPDRLAGIGELEATRQVMVTAESSGLVRTLQFQPGEHVKAGQTLVQLNDAPEQGELARLQAQAANAKAQLQRSRRLLPQQAATQEELDQVQSTYAQVLADIVRIKALIDQKRIKAPFTGVLGVRKVNLGQFVTAGDPLVSLTDLQTLYANITVPERALAQLKPGQVLTVQVDAHPGQLFKGLVSTIEPRIDPSTRTVLVQATLPNPGNLLTPGMYARGEVHLPDRHDVISVPETAVSYSAYGDFVYVVQGDPTQLTSTVRQVYVKTGERSAGRVVLLEGVQPNDRVVTSGQLRLRSGASVRIASRDTVGLEPAPEPASSR</sequence>
<reference evidence="5 6" key="1">
    <citation type="submission" date="2016-10" db="EMBL/GenBank/DDBJ databases">
        <title>Pseudomonas lactis sp. nov. and Pseudomonas paralactis sp. nov., isolated from bovine raw milk.</title>
        <authorList>
            <person name="Von Neubeck M."/>
            <person name="Huptas C."/>
            <person name="Glueck C."/>
            <person name="Krewinkel M."/>
            <person name="Stoeckel M."/>
            <person name="Stressler T."/>
            <person name="Fischer L."/>
            <person name="Hinrichs J."/>
            <person name="Scherer S."/>
            <person name="Wenning M."/>
        </authorList>
    </citation>
    <scope>NUCLEOTIDE SEQUENCE [LARGE SCALE GENOMIC DNA]</scope>
    <source>
        <strain evidence="5 6">DSM 18862</strain>
    </source>
</reference>
<dbReference type="Gene3D" id="2.40.420.20">
    <property type="match status" value="1"/>
</dbReference>
<dbReference type="InterPro" id="IPR058625">
    <property type="entry name" value="MdtA-like_BSH"/>
</dbReference>